<reference evidence="12 13" key="1">
    <citation type="submission" date="2020-09" db="EMBL/GenBank/DDBJ databases">
        <title>De no assembly of potato wild relative species, Solanum commersonii.</title>
        <authorList>
            <person name="Cho K."/>
        </authorList>
    </citation>
    <scope>NUCLEOTIDE SEQUENCE [LARGE SCALE GENOMIC DNA]</scope>
    <source>
        <strain evidence="12">LZ3.2</strain>
        <tissue evidence="12">Leaf</tissue>
    </source>
</reference>
<dbReference type="Gene3D" id="3.80.10.10">
    <property type="entry name" value="Ribonuclease Inhibitor"/>
    <property type="match status" value="2"/>
</dbReference>
<organism evidence="12 13">
    <name type="scientific">Solanum commersonii</name>
    <name type="common">Commerson's wild potato</name>
    <name type="synonym">Commerson's nightshade</name>
    <dbReference type="NCBI Taxonomy" id="4109"/>
    <lineage>
        <taxon>Eukaryota</taxon>
        <taxon>Viridiplantae</taxon>
        <taxon>Streptophyta</taxon>
        <taxon>Embryophyta</taxon>
        <taxon>Tracheophyta</taxon>
        <taxon>Spermatophyta</taxon>
        <taxon>Magnoliopsida</taxon>
        <taxon>eudicotyledons</taxon>
        <taxon>Gunneridae</taxon>
        <taxon>Pentapetalae</taxon>
        <taxon>asterids</taxon>
        <taxon>lamiids</taxon>
        <taxon>Solanales</taxon>
        <taxon>Solanaceae</taxon>
        <taxon>Solanoideae</taxon>
        <taxon>Solaneae</taxon>
        <taxon>Solanum</taxon>
    </lineage>
</organism>
<feature type="signal peptide" evidence="10">
    <location>
        <begin position="1"/>
        <end position="20"/>
    </location>
</feature>
<evidence type="ECO:0000259" key="11">
    <source>
        <dbReference type="Pfam" id="PF12819"/>
    </source>
</evidence>
<evidence type="ECO:0000256" key="8">
    <source>
        <dbReference type="SAM" id="MobiDB-lite"/>
    </source>
</evidence>
<comment type="subcellular location">
    <subcellularLocation>
        <location evidence="1">Membrane</location>
        <topology evidence="1">Single-pass membrane protein</topology>
    </subcellularLocation>
</comment>
<sequence>MASSHFLLLVLLLSVFSVSADVFVSLDCGSSEAYTDHETSIDWLGDADYVTNGESYVVQSNNSISHVMDTLRVFTTRTKNCFLIDEIEKGGKVLIRASFYYGNYDGKSNPPSFALQFDGNHWANVTTMSDQLVYYETIYVVKGDYLTVCLAQTEENQFPFISALEVRGLDSTMYSHVDDNHALFLRRRVAFGSNKTIRNTDDPYDRIWTPGSGNLIETLTSDATTIDTSHGDQPPQQVLQNAISTNNSLNIISWNMNFLPIDNVIYMNMYFSEVTQLDVNQTRSFRIFQDNESISDPILPPYEDFIQMYVSNLTVSPSTIFSVVRTTNSTLPPLINALEIFTIGNALTDGTNTQDVETLISLQKEFEVLQGWIGDPCLPSPFTYDWINCSSSDPPRITALYLSKFNLSGSLPDFSSMNALETIDLSNNNLDGPIPDFFGTLPNLKELNLANNKFTGPVPASLSNKNGLTIDTSGNSDLCSSSDESCQNNDSSSPGNDQPSTGSTKNINLPIILGTTILTFLLGDYMSCQSRRVFVSLDCGSSEAYTDHETSIDWLGDADYVANGESHVVQSNNSISHVMDTLRVFTTRTKNCFLIDEIEKGGKVLIRASFYYGNYDGKSNPPSFALQFDGNHWANVTTMSDQLVYYETIYVVKGDYLTVCLAQTEDNQFPFISALEVRGLDSTMYSHVDDNLALFLRRRVAFGSNKTIRNTDDPYDRIWTPGSGNLIETLTSDATTIDTSHGDQPPQQVLQNAISTNNSLNIISWNMNFLPIDNVIYMNMYFSEVTQLDVNQTRSFRIFQDNESISDPILPPYEDFIQMYVSNLTVSPSTIFSVVRTTNSTLPPLINALEIFTIGNALTDGTNTQDVETLISLQKEFEVLQGWIGDPCLPSPFTYDWINCSSSDPPRITALYLSKFNLSGSLPDFSSMDALETIDLSNNDLDGPIPDFFGTLPNLKELNLANNKFSGPVPASLSNKNGLTIDTSGNSDLCSSSDKSCQNNDSSSPGNDQPATGSTKKNNNKKKNNMPIILGTTIPAFLLVWAIVGIFAILHYKNKRATTSLVNPGQASGGSTPFVNRVQMSENFEKNPEVTAHDHENSTNV</sequence>
<dbReference type="PANTHER" id="PTHR45631:SF44">
    <property type="entry name" value="CARBOHYDRATE-BINDING PROTEIN OF THE ER PROTEIN"/>
    <property type="match status" value="1"/>
</dbReference>
<dbReference type="AlphaFoldDB" id="A0A9J5WUF5"/>
<evidence type="ECO:0000313" key="13">
    <source>
        <dbReference type="Proteomes" id="UP000824120"/>
    </source>
</evidence>
<evidence type="ECO:0000256" key="6">
    <source>
        <dbReference type="ARBA" id="ARBA00022989"/>
    </source>
</evidence>
<keyword evidence="7 9" id="KW-0472">Membrane</keyword>
<evidence type="ECO:0000256" key="3">
    <source>
        <dbReference type="ARBA" id="ARBA00022692"/>
    </source>
</evidence>
<feature type="region of interest" description="Disordered" evidence="8">
    <location>
        <begin position="990"/>
        <end position="1025"/>
    </location>
</feature>
<dbReference type="PANTHER" id="PTHR45631">
    <property type="entry name" value="OS07G0107800 PROTEIN-RELATED"/>
    <property type="match status" value="1"/>
</dbReference>
<dbReference type="Pfam" id="PF00560">
    <property type="entry name" value="LRR_1"/>
    <property type="match status" value="4"/>
</dbReference>
<keyword evidence="6 9" id="KW-1133">Transmembrane helix</keyword>
<feature type="chain" id="PRO_5039911881" description="Malectin-like domain-containing protein" evidence="10">
    <location>
        <begin position="21"/>
        <end position="1101"/>
    </location>
</feature>
<keyword evidence="4 10" id="KW-0732">Signal</keyword>
<evidence type="ECO:0000256" key="5">
    <source>
        <dbReference type="ARBA" id="ARBA00022737"/>
    </source>
</evidence>
<evidence type="ECO:0000256" key="9">
    <source>
        <dbReference type="SAM" id="Phobius"/>
    </source>
</evidence>
<proteinExistence type="predicted"/>
<evidence type="ECO:0000256" key="10">
    <source>
        <dbReference type="SAM" id="SignalP"/>
    </source>
</evidence>
<dbReference type="SUPFAM" id="SSF52058">
    <property type="entry name" value="L domain-like"/>
    <property type="match status" value="1"/>
</dbReference>
<dbReference type="FunFam" id="3.80.10.10:FF:000129">
    <property type="entry name" value="Leucine-rich repeat receptor-like kinase"/>
    <property type="match status" value="2"/>
</dbReference>
<dbReference type="GO" id="GO:0016020">
    <property type="term" value="C:membrane"/>
    <property type="evidence" value="ECO:0007669"/>
    <property type="project" value="UniProtKB-SubCell"/>
</dbReference>
<gene>
    <name evidence="12" type="ORF">H5410_058750</name>
</gene>
<keyword evidence="13" id="KW-1185">Reference proteome</keyword>
<dbReference type="InterPro" id="IPR001611">
    <property type="entry name" value="Leu-rich_rpt"/>
</dbReference>
<feature type="transmembrane region" description="Helical" evidence="9">
    <location>
        <begin position="1028"/>
        <end position="1050"/>
    </location>
</feature>
<evidence type="ECO:0000313" key="12">
    <source>
        <dbReference type="EMBL" id="KAG5578616.1"/>
    </source>
</evidence>
<evidence type="ECO:0000256" key="4">
    <source>
        <dbReference type="ARBA" id="ARBA00022729"/>
    </source>
</evidence>
<keyword evidence="3 9" id="KW-0812">Transmembrane</keyword>
<keyword evidence="2" id="KW-0433">Leucine-rich repeat</keyword>
<dbReference type="EMBL" id="JACXVP010000011">
    <property type="protein sequence ID" value="KAG5578616.1"/>
    <property type="molecule type" value="Genomic_DNA"/>
</dbReference>
<evidence type="ECO:0000256" key="1">
    <source>
        <dbReference type="ARBA" id="ARBA00004167"/>
    </source>
</evidence>
<keyword evidence="5" id="KW-0677">Repeat</keyword>
<dbReference type="InterPro" id="IPR032675">
    <property type="entry name" value="LRR_dom_sf"/>
</dbReference>
<evidence type="ECO:0000256" key="7">
    <source>
        <dbReference type="ARBA" id="ARBA00023136"/>
    </source>
</evidence>
<feature type="region of interest" description="Disordered" evidence="8">
    <location>
        <begin position="474"/>
        <end position="505"/>
    </location>
</feature>
<dbReference type="Pfam" id="PF12819">
    <property type="entry name" value="Malectin_like"/>
    <property type="match status" value="2"/>
</dbReference>
<feature type="compositionally biased region" description="Polar residues" evidence="8">
    <location>
        <begin position="990"/>
        <end position="1015"/>
    </location>
</feature>
<dbReference type="InterPro" id="IPR024788">
    <property type="entry name" value="Malectin-like_Carb-bd_dom"/>
</dbReference>
<feature type="domain" description="Malectin-like" evidence="11">
    <location>
        <begin position="26"/>
        <end position="343"/>
    </location>
</feature>
<accession>A0A9J5WUF5</accession>
<comment type="caution">
    <text evidence="12">The sequence shown here is derived from an EMBL/GenBank/DDBJ whole genome shotgun (WGS) entry which is preliminary data.</text>
</comment>
<dbReference type="Proteomes" id="UP000824120">
    <property type="component" value="Chromosome 11"/>
</dbReference>
<protein>
    <recommendedName>
        <fullName evidence="11">Malectin-like domain-containing protein</fullName>
    </recommendedName>
</protein>
<evidence type="ECO:0000256" key="2">
    <source>
        <dbReference type="ARBA" id="ARBA00022614"/>
    </source>
</evidence>
<dbReference type="OrthoDB" id="2143199at2759"/>
<name>A0A9J5WUF5_SOLCO</name>
<feature type="domain" description="Malectin-like" evidence="11">
    <location>
        <begin position="537"/>
        <end position="854"/>
    </location>
</feature>